<organism evidence="1">
    <name type="scientific">Mesorhizobium sp. WSM2240</name>
    <dbReference type="NCBI Taxonomy" id="3228851"/>
    <lineage>
        <taxon>Bacteria</taxon>
        <taxon>Pseudomonadati</taxon>
        <taxon>Pseudomonadota</taxon>
        <taxon>Alphaproteobacteria</taxon>
        <taxon>Hyphomicrobiales</taxon>
        <taxon>Phyllobacteriaceae</taxon>
        <taxon>Mesorhizobium</taxon>
    </lineage>
</organism>
<dbReference type="AlphaFoldDB" id="A0AAU8CRN3"/>
<dbReference type="SUPFAM" id="SSF47240">
    <property type="entry name" value="Ferritin-like"/>
    <property type="match status" value="1"/>
</dbReference>
<dbReference type="PANTHER" id="PTHR30565">
    <property type="entry name" value="PROTEIN YCIF"/>
    <property type="match status" value="1"/>
</dbReference>
<dbReference type="PANTHER" id="PTHR30565:SF9">
    <property type="entry name" value="PROTEIN YCIF"/>
    <property type="match status" value="1"/>
</dbReference>
<reference evidence="1" key="1">
    <citation type="submission" date="2024-06" db="EMBL/GenBank/DDBJ databases">
        <title>Mesorhizobium karijinii sp. nov., a symbiont of the iconic Swainsona formosa from arid Australia.</title>
        <authorList>
            <person name="Hill Y.J."/>
            <person name="Watkin E.L.J."/>
            <person name="O'Hara G.W."/>
            <person name="Terpolilli J."/>
            <person name="Tye M.L."/>
            <person name="Kohlmeier M.G."/>
        </authorList>
    </citation>
    <scope>NUCLEOTIDE SEQUENCE</scope>
    <source>
        <strain evidence="1">WSM2240</strain>
    </source>
</reference>
<protein>
    <submittedName>
        <fullName evidence="1">Ferritin-like domain-containing protein</fullName>
    </submittedName>
</protein>
<gene>
    <name evidence="1" type="ORF">ABVK50_27905</name>
</gene>
<name>A0AAU8CRN3_9HYPH</name>
<dbReference type="InterPro" id="IPR010287">
    <property type="entry name" value="DUF892_YciF-like"/>
</dbReference>
<dbReference type="InterPro" id="IPR012347">
    <property type="entry name" value="Ferritin-like"/>
</dbReference>
<dbReference type="EMBL" id="CP159253">
    <property type="protein sequence ID" value="XCG48979.1"/>
    <property type="molecule type" value="Genomic_DNA"/>
</dbReference>
<dbReference type="RefSeq" id="WP_353643492.1">
    <property type="nucleotide sequence ID" value="NZ_CP159253.1"/>
</dbReference>
<dbReference type="CDD" id="cd07909">
    <property type="entry name" value="YciF"/>
    <property type="match status" value="1"/>
</dbReference>
<proteinExistence type="predicted"/>
<evidence type="ECO:0000313" key="1">
    <source>
        <dbReference type="EMBL" id="XCG48979.1"/>
    </source>
</evidence>
<sequence>MGFFSKDIKSLDDLFVHTLQDIYYAEKQIEKSLPDMISKATNPQLKQGFEKHLEETKGHIQRVEQVFQMHGVPAKGVDCPAIDGIIEEADEVAGDVDDKQVLDAALIAAAQAVEHYEITRYGTLIEWAKQLGRDDCASVLKQNLEEEKATDKKLTVLAESKVNLQAAQ</sequence>
<dbReference type="Gene3D" id="1.20.1260.10">
    <property type="match status" value="1"/>
</dbReference>
<dbReference type="InterPro" id="IPR009078">
    <property type="entry name" value="Ferritin-like_SF"/>
</dbReference>
<accession>A0AAU8CRN3</accession>
<dbReference type="Pfam" id="PF05974">
    <property type="entry name" value="DUF892"/>
    <property type="match status" value="1"/>
</dbReference>
<dbReference type="InterPro" id="IPR047114">
    <property type="entry name" value="YciF"/>
</dbReference>